<dbReference type="GO" id="GO:0005737">
    <property type="term" value="C:cytoplasm"/>
    <property type="evidence" value="ECO:0007669"/>
    <property type="project" value="TreeGrafter"/>
</dbReference>
<name>A0A9W4SD12_9GLOM</name>
<gene>
    <name evidence="7" type="ORF">FWILDA_LOCUS1636</name>
</gene>
<dbReference type="PANTHER" id="PTHR11042">
    <property type="entry name" value="EUKARYOTIC TRANSLATION INITIATION FACTOR 2-ALPHA KINASE EIF2-ALPHA KINASE -RELATED"/>
    <property type="match status" value="1"/>
</dbReference>
<evidence type="ECO:0000256" key="1">
    <source>
        <dbReference type="ARBA" id="ARBA00022679"/>
    </source>
</evidence>
<comment type="caution">
    <text evidence="7">The sequence shown here is derived from an EMBL/GenBank/DDBJ whole genome shotgun (WGS) entry which is preliminary data.</text>
</comment>
<evidence type="ECO:0000313" key="7">
    <source>
        <dbReference type="EMBL" id="CAI2164574.1"/>
    </source>
</evidence>
<dbReference type="Pfam" id="PF00069">
    <property type="entry name" value="Pkinase"/>
    <property type="match status" value="1"/>
</dbReference>
<dbReference type="GO" id="GO:0005524">
    <property type="term" value="F:ATP binding"/>
    <property type="evidence" value="ECO:0007669"/>
    <property type="project" value="UniProtKB-KW"/>
</dbReference>
<evidence type="ECO:0000256" key="5">
    <source>
        <dbReference type="ARBA" id="ARBA00037982"/>
    </source>
</evidence>
<reference evidence="7" key="1">
    <citation type="submission" date="2022-08" db="EMBL/GenBank/DDBJ databases">
        <authorList>
            <person name="Kallberg Y."/>
            <person name="Tangrot J."/>
            <person name="Rosling A."/>
        </authorList>
    </citation>
    <scope>NUCLEOTIDE SEQUENCE</scope>
    <source>
        <strain evidence="7">Wild A</strain>
    </source>
</reference>
<evidence type="ECO:0000313" key="8">
    <source>
        <dbReference type="Proteomes" id="UP001153678"/>
    </source>
</evidence>
<dbReference type="GO" id="GO:0004672">
    <property type="term" value="F:protein kinase activity"/>
    <property type="evidence" value="ECO:0007669"/>
    <property type="project" value="InterPro"/>
</dbReference>
<dbReference type="Proteomes" id="UP001153678">
    <property type="component" value="Unassembled WGS sequence"/>
</dbReference>
<keyword evidence="3" id="KW-0418">Kinase</keyword>
<comment type="similarity">
    <text evidence="5">Belongs to the protein kinase superfamily. Ser/Thr protein kinase family. GCN2 subfamily.</text>
</comment>
<evidence type="ECO:0000259" key="6">
    <source>
        <dbReference type="PROSITE" id="PS50011"/>
    </source>
</evidence>
<dbReference type="OrthoDB" id="10261027at2759"/>
<dbReference type="Gene3D" id="1.10.510.10">
    <property type="entry name" value="Transferase(Phosphotransferase) domain 1"/>
    <property type="match status" value="1"/>
</dbReference>
<dbReference type="EMBL" id="CAMKVN010000165">
    <property type="protein sequence ID" value="CAI2164574.1"/>
    <property type="molecule type" value="Genomic_DNA"/>
</dbReference>
<evidence type="ECO:0000256" key="3">
    <source>
        <dbReference type="ARBA" id="ARBA00022777"/>
    </source>
</evidence>
<sequence>MALGLAYIHHENFIHRDLKSMNILLANNYEVKISDFGLSKTKTMKIAAKCTRPFEDIDDNSVENDPSKRITLLSILEIIKSDSYASRLLESSNLSKSRNGQEINDHFRKFSQSLKFDIGEINKDTKQLTPEEVLNHGNLEQLNQEYFQWWQSQQQTQIQIPPK</sequence>
<dbReference type="SUPFAM" id="SSF56112">
    <property type="entry name" value="Protein kinase-like (PK-like)"/>
    <property type="match status" value="1"/>
</dbReference>
<organism evidence="7 8">
    <name type="scientific">Funneliformis geosporum</name>
    <dbReference type="NCBI Taxonomy" id="1117311"/>
    <lineage>
        <taxon>Eukaryota</taxon>
        <taxon>Fungi</taxon>
        <taxon>Fungi incertae sedis</taxon>
        <taxon>Mucoromycota</taxon>
        <taxon>Glomeromycotina</taxon>
        <taxon>Glomeromycetes</taxon>
        <taxon>Glomerales</taxon>
        <taxon>Glomeraceae</taxon>
        <taxon>Funneliformis</taxon>
    </lineage>
</organism>
<dbReference type="AlphaFoldDB" id="A0A9W4SD12"/>
<feature type="domain" description="Protein kinase" evidence="6">
    <location>
        <begin position="1"/>
        <end position="163"/>
    </location>
</feature>
<dbReference type="PROSITE" id="PS50011">
    <property type="entry name" value="PROTEIN_KINASE_DOM"/>
    <property type="match status" value="1"/>
</dbReference>
<accession>A0A9W4SD12</accession>
<evidence type="ECO:0000256" key="2">
    <source>
        <dbReference type="ARBA" id="ARBA00022741"/>
    </source>
</evidence>
<keyword evidence="4" id="KW-0067">ATP-binding</keyword>
<proteinExistence type="inferred from homology"/>
<evidence type="ECO:0000256" key="4">
    <source>
        <dbReference type="ARBA" id="ARBA00022840"/>
    </source>
</evidence>
<dbReference type="GO" id="GO:0005634">
    <property type="term" value="C:nucleus"/>
    <property type="evidence" value="ECO:0007669"/>
    <property type="project" value="TreeGrafter"/>
</dbReference>
<keyword evidence="2" id="KW-0547">Nucleotide-binding</keyword>
<keyword evidence="8" id="KW-1185">Reference proteome</keyword>
<dbReference type="InterPro" id="IPR000719">
    <property type="entry name" value="Prot_kinase_dom"/>
</dbReference>
<dbReference type="InterPro" id="IPR050339">
    <property type="entry name" value="CC_SR_Kinase"/>
</dbReference>
<dbReference type="InterPro" id="IPR011009">
    <property type="entry name" value="Kinase-like_dom_sf"/>
</dbReference>
<protein>
    <submittedName>
        <fullName evidence="7">18995_t:CDS:1</fullName>
    </submittedName>
</protein>
<dbReference type="InterPro" id="IPR008271">
    <property type="entry name" value="Ser/Thr_kinase_AS"/>
</dbReference>
<dbReference type="PROSITE" id="PS00108">
    <property type="entry name" value="PROTEIN_KINASE_ST"/>
    <property type="match status" value="1"/>
</dbReference>
<keyword evidence="1" id="KW-0808">Transferase</keyword>